<dbReference type="PROSITE" id="PS00798">
    <property type="entry name" value="ALDOKETO_REDUCTASE_1"/>
    <property type="match status" value="1"/>
</dbReference>
<dbReference type="InterPro" id="IPR018170">
    <property type="entry name" value="Aldo/ket_reductase_CS"/>
</dbReference>
<dbReference type="GO" id="GO:0004032">
    <property type="term" value="F:aldose reductase (NADPH) activity"/>
    <property type="evidence" value="ECO:0000318"/>
    <property type="project" value="GO_Central"/>
</dbReference>
<proteinExistence type="predicted"/>
<sequence>MALGGRCGGLHTGAMAFTAPHYIRPYKRKIHKKLIFYKLYNSKKKLYNSKKDGIPSRETTINSSNGRRPIPLIGLGTATRTESGDQVKAAVIEAIKVGYRHFDTASLYGTEKPLGEAIKEALRLGLIKSRAELFITTKLWCNSTEGHLVVPALNQSLRELGLEYVDLYLIHWPLKLNQDDVKSPITKESIAAINIKDVWEGMEKCQNLGLTKSIGVSNFYPRIIEEILSIAKIPPVVNQVEMNPLWQQKKLIDFCKKKDILVTGYSPLGAYNIVWGHNRVMECDVLQDIAMSRGKTVAQVSLRWMYEQGVSFVVKSFNIEWMKQNLDIFDWSLTEEEVIKISCIPQQKHLYLSGTMLKEPHDVLSEIDAGLSY</sequence>
<dbReference type="AlphaFoldDB" id="A0A251U5E4"/>
<dbReference type="GO" id="GO:0102098">
    <property type="term" value="F:D-galacturonate reductase activity"/>
    <property type="evidence" value="ECO:0007669"/>
    <property type="project" value="UniProtKB-EC"/>
</dbReference>
<gene>
    <name evidence="4" type="primary">COR12</name>
    <name evidence="4" type="ORF">HannXRQ_Chr08g0224501</name>
    <name evidence="3" type="ORF">HanXRQr2_Chr08g0339121</name>
</gene>
<evidence type="ECO:0000256" key="1">
    <source>
        <dbReference type="ARBA" id="ARBA00023002"/>
    </source>
</evidence>
<dbReference type="SUPFAM" id="SSF51430">
    <property type="entry name" value="NAD(P)-linked oxidoreductase"/>
    <property type="match status" value="1"/>
</dbReference>
<name>A0A251U5E4_HELAN</name>
<reference evidence="4" key="2">
    <citation type="submission" date="2017-02" db="EMBL/GenBank/DDBJ databases">
        <title>Sunflower complete genome.</title>
        <authorList>
            <person name="Langlade N."/>
            <person name="Munos S."/>
        </authorList>
    </citation>
    <scope>NUCLEOTIDE SEQUENCE [LARGE SCALE GENOMIC DNA]</scope>
    <source>
        <tissue evidence="4">Leaves</tissue>
    </source>
</reference>
<dbReference type="InterPro" id="IPR020471">
    <property type="entry name" value="AKR"/>
</dbReference>
<keyword evidence="5" id="KW-1185">Reference proteome</keyword>
<dbReference type="EC" id="1.1.1.365" evidence="3"/>
<dbReference type="GO" id="GO:0005829">
    <property type="term" value="C:cytosol"/>
    <property type="evidence" value="ECO:0000318"/>
    <property type="project" value="GO_Central"/>
</dbReference>
<dbReference type="InParanoid" id="A0A251U5E4"/>
<dbReference type="Proteomes" id="UP000215914">
    <property type="component" value="Chromosome 8"/>
</dbReference>
<dbReference type="PANTHER" id="PTHR11732">
    <property type="entry name" value="ALDO/KETO REDUCTASE"/>
    <property type="match status" value="1"/>
</dbReference>
<dbReference type="InterPro" id="IPR023210">
    <property type="entry name" value="NADP_OxRdtase_dom"/>
</dbReference>
<dbReference type="Gramene" id="mRNA:HanXRQr2_Chr08g0339121">
    <property type="protein sequence ID" value="mRNA:HanXRQr2_Chr08g0339121"/>
    <property type="gene ID" value="HanXRQr2_Chr08g0339121"/>
</dbReference>
<dbReference type="FunCoup" id="A0A251U5E4">
    <property type="interactions" value="59"/>
</dbReference>
<dbReference type="PROSITE" id="PS00062">
    <property type="entry name" value="ALDOKETO_REDUCTASE_2"/>
    <property type="match status" value="1"/>
</dbReference>
<dbReference type="GO" id="GO:0044550">
    <property type="term" value="P:secondary metabolite biosynthetic process"/>
    <property type="evidence" value="ECO:0007669"/>
    <property type="project" value="UniProtKB-ARBA"/>
</dbReference>
<accession>A0A251U5E4</accession>
<dbReference type="PRINTS" id="PR00069">
    <property type="entry name" value="ALDKETRDTASE"/>
</dbReference>
<dbReference type="CDD" id="cd19124">
    <property type="entry name" value="AKR_AKR4A_4B"/>
    <property type="match status" value="1"/>
</dbReference>
<evidence type="ECO:0000313" key="5">
    <source>
        <dbReference type="Proteomes" id="UP000215914"/>
    </source>
</evidence>
<dbReference type="EMBL" id="MNCJ02000323">
    <property type="protein sequence ID" value="KAF5795390.1"/>
    <property type="molecule type" value="Genomic_DNA"/>
</dbReference>
<organism evidence="4 5">
    <name type="scientific">Helianthus annuus</name>
    <name type="common">Common sunflower</name>
    <dbReference type="NCBI Taxonomy" id="4232"/>
    <lineage>
        <taxon>Eukaryota</taxon>
        <taxon>Viridiplantae</taxon>
        <taxon>Streptophyta</taxon>
        <taxon>Embryophyta</taxon>
        <taxon>Tracheophyta</taxon>
        <taxon>Spermatophyta</taxon>
        <taxon>Magnoliopsida</taxon>
        <taxon>eudicotyledons</taxon>
        <taxon>Gunneridae</taxon>
        <taxon>Pentapetalae</taxon>
        <taxon>asterids</taxon>
        <taxon>campanulids</taxon>
        <taxon>Asterales</taxon>
        <taxon>Asteraceae</taxon>
        <taxon>Asteroideae</taxon>
        <taxon>Heliantheae alliance</taxon>
        <taxon>Heliantheae</taxon>
        <taxon>Helianthus</taxon>
    </lineage>
</organism>
<protein>
    <submittedName>
        <fullName evidence="3">D-galacturonate reductase</fullName>
        <ecNumber evidence="3">1.1.1.365</ecNumber>
    </submittedName>
    <submittedName>
        <fullName evidence="4">Putative NADPH-dependent codeinone reductase 1-2</fullName>
    </submittedName>
</protein>
<dbReference type="OMA" id="YSHHPEY"/>
<evidence type="ECO:0000313" key="3">
    <source>
        <dbReference type="EMBL" id="KAF5795390.1"/>
    </source>
</evidence>
<evidence type="ECO:0000259" key="2">
    <source>
        <dbReference type="Pfam" id="PF00248"/>
    </source>
</evidence>
<dbReference type="STRING" id="4232.A0A251U5E4"/>
<evidence type="ECO:0000313" key="4">
    <source>
        <dbReference type="EMBL" id="OTG18570.1"/>
    </source>
</evidence>
<keyword evidence="1 3" id="KW-0560">Oxidoreductase</keyword>
<dbReference type="EMBL" id="CM007897">
    <property type="protein sequence ID" value="OTG18570.1"/>
    <property type="molecule type" value="Genomic_DNA"/>
</dbReference>
<dbReference type="FunFam" id="3.20.20.100:FF:000014">
    <property type="entry name" value="NAD(P)-linked oxidoreductase superfamily protein"/>
    <property type="match status" value="1"/>
</dbReference>
<dbReference type="Gene3D" id="3.20.20.100">
    <property type="entry name" value="NADP-dependent oxidoreductase domain"/>
    <property type="match status" value="1"/>
</dbReference>
<dbReference type="InterPro" id="IPR036812">
    <property type="entry name" value="NAD(P)_OxRdtase_dom_sf"/>
</dbReference>
<reference evidence="3" key="3">
    <citation type="submission" date="2020-06" db="EMBL/GenBank/DDBJ databases">
        <title>Helianthus annuus Genome sequencing and assembly Release 2.</title>
        <authorList>
            <person name="Gouzy J."/>
            <person name="Langlade N."/>
            <person name="Munos S."/>
        </authorList>
    </citation>
    <scope>NUCLEOTIDE SEQUENCE</scope>
    <source>
        <tissue evidence="3">Leaves</tissue>
    </source>
</reference>
<dbReference type="InterPro" id="IPR044497">
    <property type="entry name" value="AKR4A/B"/>
</dbReference>
<dbReference type="Pfam" id="PF00248">
    <property type="entry name" value="Aldo_ket_red"/>
    <property type="match status" value="1"/>
</dbReference>
<feature type="domain" description="NADP-dependent oxidoreductase" evidence="2">
    <location>
        <begin position="73"/>
        <end position="341"/>
    </location>
</feature>
<reference evidence="3 5" key="1">
    <citation type="journal article" date="2017" name="Nature">
        <title>The sunflower genome provides insights into oil metabolism, flowering and Asterid evolution.</title>
        <authorList>
            <person name="Badouin H."/>
            <person name="Gouzy J."/>
            <person name="Grassa C.J."/>
            <person name="Murat F."/>
            <person name="Staton S.E."/>
            <person name="Cottret L."/>
            <person name="Lelandais-Briere C."/>
            <person name="Owens G.L."/>
            <person name="Carrere S."/>
            <person name="Mayjonade B."/>
            <person name="Legrand L."/>
            <person name="Gill N."/>
            <person name="Kane N.C."/>
            <person name="Bowers J.E."/>
            <person name="Hubner S."/>
            <person name="Bellec A."/>
            <person name="Berard A."/>
            <person name="Berges H."/>
            <person name="Blanchet N."/>
            <person name="Boniface M.C."/>
            <person name="Brunel D."/>
            <person name="Catrice O."/>
            <person name="Chaidir N."/>
            <person name="Claudel C."/>
            <person name="Donnadieu C."/>
            <person name="Faraut T."/>
            <person name="Fievet G."/>
            <person name="Helmstetter N."/>
            <person name="King M."/>
            <person name="Knapp S.J."/>
            <person name="Lai Z."/>
            <person name="Le Paslier M.C."/>
            <person name="Lippi Y."/>
            <person name="Lorenzon L."/>
            <person name="Mandel J.R."/>
            <person name="Marage G."/>
            <person name="Marchand G."/>
            <person name="Marquand E."/>
            <person name="Bret-Mestries E."/>
            <person name="Morien E."/>
            <person name="Nambeesan S."/>
            <person name="Nguyen T."/>
            <person name="Pegot-Espagnet P."/>
            <person name="Pouilly N."/>
            <person name="Raftis F."/>
            <person name="Sallet E."/>
            <person name="Schiex T."/>
            <person name="Thomas J."/>
            <person name="Vandecasteele C."/>
            <person name="Vares D."/>
            <person name="Vear F."/>
            <person name="Vautrin S."/>
            <person name="Crespi M."/>
            <person name="Mangin B."/>
            <person name="Burke J.M."/>
            <person name="Salse J."/>
            <person name="Munos S."/>
            <person name="Vincourt P."/>
            <person name="Rieseberg L.H."/>
            <person name="Langlade N.B."/>
        </authorList>
    </citation>
    <scope>NUCLEOTIDE SEQUENCE [LARGE SCALE GENOMIC DNA]</scope>
    <source>
        <strain evidence="5">cv. SF193</strain>
        <tissue evidence="3">Leaves</tissue>
    </source>
</reference>